<name>A0A6A6TFT1_9PLEO</name>
<feature type="compositionally biased region" description="Low complexity" evidence="2">
    <location>
        <begin position="109"/>
        <end position="121"/>
    </location>
</feature>
<dbReference type="EMBL" id="MU004314">
    <property type="protein sequence ID" value="KAF2658572.1"/>
    <property type="molecule type" value="Genomic_DNA"/>
</dbReference>
<evidence type="ECO:0000256" key="2">
    <source>
        <dbReference type="SAM" id="MobiDB-lite"/>
    </source>
</evidence>
<dbReference type="OrthoDB" id="5342758at2759"/>
<evidence type="ECO:0000256" key="1">
    <source>
        <dbReference type="SAM" id="Coils"/>
    </source>
</evidence>
<proteinExistence type="predicted"/>
<sequence length="486" mass="54440">MSVFSSVLGSLSPKFRRSFEDSHARDNELPLYNKSPSTSPHIPPPIASSVLWNTPNTAISPQPRVPDDLLALQRRARHLEQQLQELLDAQADGLLGGLAGNDAKQDGAVSTGSTTPTVSSVRSHDRDTENGSYGEQGTRKRIGLNAARRGIFRRIQQLASIKSEELDMLDDDLRDLQSLVKKTESWAQKRSRLERKIVDIHDENTGAKKESLQMEATDLEHEIRLKEEELKTLKSRRRKVLDELADYENSFEARLASYEASLSMLNKEVASFLAKPPDSNHVPLSSSPFLSLPRKRRTLEMAHDYWQDESTRLTEKCQEVDIDRAALDEGAVLWNDVVRRVVDFEANLQTSMQRAGTSGTPDFSKLLNGMESTVTFLEQKLGLATERSWNLLVCAIGAELEAFRQGREMLEDTLGLSKKGKEKVSDRLVNTEDDGEDEEEASSSAIRLPLSSPQPKVVSKPKFFDTDDEDPDPELLISHQDTDDTD</sequence>
<keyword evidence="4" id="KW-1185">Reference proteome</keyword>
<gene>
    <name evidence="3" type="ORF">K491DRAFT_756070</name>
</gene>
<feature type="compositionally biased region" description="Acidic residues" evidence="2">
    <location>
        <begin position="431"/>
        <end position="441"/>
    </location>
</feature>
<evidence type="ECO:0000313" key="3">
    <source>
        <dbReference type="EMBL" id="KAF2658572.1"/>
    </source>
</evidence>
<evidence type="ECO:0008006" key="5">
    <source>
        <dbReference type="Google" id="ProtNLM"/>
    </source>
</evidence>
<accession>A0A6A6TFT1</accession>
<evidence type="ECO:0000313" key="4">
    <source>
        <dbReference type="Proteomes" id="UP000799324"/>
    </source>
</evidence>
<reference evidence="3" key="1">
    <citation type="journal article" date="2020" name="Stud. Mycol.">
        <title>101 Dothideomycetes genomes: a test case for predicting lifestyles and emergence of pathogens.</title>
        <authorList>
            <person name="Haridas S."/>
            <person name="Albert R."/>
            <person name="Binder M."/>
            <person name="Bloem J."/>
            <person name="Labutti K."/>
            <person name="Salamov A."/>
            <person name="Andreopoulos B."/>
            <person name="Baker S."/>
            <person name="Barry K."/>
            <person name="Bills G."/>
            <person name="Bluhm B."/>
            <person name="Cannon C."/>
            <person name="Castanera R."/>
            <person name="Culley D."/>
            <person name="Daum C."/>
            <person name="Ezra D."/>
            <person name="Gonzalez J."/>
            <person name="Henrissat B."/>
            <person name="Kuo A."/>
            <person name="Liang C."/>
            <person name="Lipzen A."/>
            <person name="Lutzoni F."/>
            <person name="Magnuson J."/>
            <person name="Mondo S."/>
            <person name="Nolan M."/>
            <person name="Ohm R."/>
            <person name="Pangilinan J."/>
            <person name="Park H.-J."/>
            <person name="Ramirez L."/>
            <person name="Alfaro M."/>
            <person name="Sun H."/>
            <person name="Tritt A."/>
            <person name="Yoshinaga Y."/>
            <person name="Zwiers L.-H."/>
            <person name="Turgeon B."/>
            <person name="Goodwin S."/>
            <person name="Spatafora J."/>
            <person name="Crous P."/>
            <person name="Grigoriev I."/>
        </authorList>
    </citation>
    <scope>NUCLEOTIDE SEQUENCE</scope>
    <source>
        <strain evidence="3">CBS 122681</strain>
    </source>
</reference>
<dbReference type="AlphaFoldDB" id="A0A6A6TFT1"/>
<feature type="region of interest" description="Disordered" evidence="2">
    <location>
        <begin position="27"/>
        <end position="64"/>
    </location>
</feature>
<organism evidence="3 4">
    <name type="scientific">Lophiostoma macrostomum CBS 122681</name>
    <dbReference type="NCBI Taxonomy" id="1314788"/>
    <lineage>
        <taxon>Eukaryota</taxon>
        <taxon>Fungi</taxon>
        <taxon>Dikarya</taxon>
        <taxon>Ascomycota</taxon>
        <taxon>Pezizomycotina</taxon>
        <taxon>Dothideomycetes</taxon>
        <taxon>Pleosporomycetidae</taxon>
        <taxon>Pleosporales</taxon>
        <taxon>Lophiostomataceae</taxon>
        <taxon>Lophiostoma</taxon>
    </lineage>
</organism>
<keyword evidence="1" id="KW-0175">Coiled coil</keyword>
<feature type="region of interest" description="Disordered" evidence="2">
    <location>
        <begin position="421"/>
        <end position="486"/>
    </location>
</feature>
<protein>
    <recommendedName>
        <fullName evidence="5">Autophagy-related protein 28</fullName>
    </recommendedName>
</protein>
<dbReference type="Proteomes" id="UP000799324">
    <property type="component" value="Unassembled WGS sequence"/>
</dbReference>
<feature type="compositionally biased region" description="Polar residues" evidence="2">
    <location>
        <begin position="50"/>
        <end position="60"/>
    </location>
</feature>
<feature type="coiled-coil region" evidence="1">
    <location>
        <begin position="190"/>
        <end position="250"/>
    </location>
</feature>
<feature type="region of interest" description="Disordered" evidence="2">
    <location>
        <begin position="102"/>
        <end position="137"/>
    </location>
</feature>